<sequence>MIRKLSTSKENIVEYEVDDKITEEENEQVLEELKGLINEYGQIRLLVRLNEMAGVELSAIDKRVKFAKEHLSQIEKYALVSDSNLAEYVSKVSDKMTNMDMRHFAKDEEEMARSWVRDD</sequence>
<dbReference type="SUPFAM" id="SSF52091">
    <property type="entry name" value="SpoIIaa-like"/>
    <property type="match status" value="1"/>
</dbReference>
<dbReference type="InterPro" id="IPR021866">
    <property type="entry name" value="SpoIIAA-like"/>
</dbReference>
<dbReference type="Gene3D" id="3.40.50.10600">
    <property type="entry name" value="SpoIIaa-like domains"/>
    <property type="match status" value="1"/>
</dbReference>
<name>A0ABU3X4X4_9BACI</name>
<evidence type="ECO:0000313" key="2">
    <source>
        <dbReference type="Proteomes" id="UP001287282"/>
    </source>
</evidence>
<proteinExistence type="predicted"/>
<dbReference type="InterPro" id="IPR038396">
    <property type="entry name" value="SpoIIAA-like_sf"/>
</dbReference>
<keyword evidence="2" id="KW-1185">Reference proteome</keyword>
<protein>
    <submittedName>
        <fullName evidence="1">STAS/SEC14 domain-containing protein</fullName>
    </submittedName>
</protein>
<evidence type="ECO:0000313" key="1">
    <source>
        <dbReference type="EMBL" id="MDV2682936.1"/>
    </source>
</evidence>
<gene>
    <name evidence="1" type="ORF">RYX56_00965</name>
</gene>
<dbReference type="InterPro" id="IPR036513">
    <property type="entry name" value="STAS_dom_sf"/>
</dbReference>
<dbReference type="Proteomes" id="UP001287282">
    <property type="component" value="Unassembled WGS sequence"/>
</dbReference>
<dbReference type="Pfam" id="PF11964">
    <property type="entry name" value="SpoIIAA-like"/>
    <property type="match status" value="1"/>
</dbReference>
<organism evidence="1 2">
    <name type="scientific">Alkalihalophilus lindianensis</name>
    <dbReference type="NCBI Taxonomy" id="1630542"/>
    <lineage>
        <taxon>Bacteria</taxon>
        <taxon>Bacillati</taxon>
        <taxon>Bacillota</taxon>
        <taxon>Bacilli</taxon>
        <taxon>Bacillales</taxon>
        <taxon>Bacillaceae</taxon>
        <taxon>Alkalihalophilus</taxon>
    </lineage>
</organism>
<reference evidence="1 2" key="1">
    <citation type="submission" date="2023-10" db="EMBL/GenBank/DDBJ databases">
        <title>Screening of Alkalihalobacillus lindianensis BZ-TG-R113 and Its Alleviation of Salt Stress on Rapeseed Growth.</title>
        <authorList>
            <person name="Zhao B."/>
            <person name="Guo T."/>
        </authorList>
    </citation>
    <scope>NUCLEOTIDE SEQUENCE [LARGE SCALE GENOMIC DNA]</scope>
    <source>
        <strain evidence="1 2">BZ-TG-R113</strain>
    </source>
</reference>
<dbReference type="EMBL" id="JAWJBA010000001">
    <property type="protein sequence ID" value="MDV2682936.1"/>
    <property type="molecule type" value="Genomic_DNA"/>
</dbReference>
<accession>A0ABU3X4X4</accession>
<dbReference type="RefSeq" id="WP_317120267.1">
    <property type="nucleotide sequence ID" value="NZ_JAWJBA010000001.1"/>
</dbReference>
<comment type="caution">
    <text evidence="1">The sequence shown here is derived from an EMBL/GenBank/DDBJ whole genome shotgun (WGS) entry which is preliminary data.</text>
</comment>